<feature type="domain" description="Putative radical SAM N-terminal" evidence="3">
    <location>
        <begin position="67"/>
        <end position="211"/>
    </location>
</feature>
<feature type="domain" description="DUF512" evidence="1">
    <location>
        <begin position="214"/>
        <end position="416"/>
    </location>
</feature>
<dbReference type="SUPFAM" id="SSF50156">
    <property type="entry name" value="PDZ domain-like"/>
    <property type="match status" value="1"/>
</dbReference>
<dbReference type="RefSeq" id="WP_045165627.1">
    <property type="nucleotide sequence ID" value="NZ_CP113864.1"/>
</dbReference>
<gene>
    <name evidence="4" type="ORF">OTJ99_001961</name>
</gene>
<dbReference type="Pfam" id="PF04459">
    <property type="entry name" value="DUF512"/>
    <property type="match status" value="1"/>
</dbReference>
<dbReference type="InterPro" id="IPR013785">
    <property type="entry name" value="Aldolase_TIM"/>
</dbReference>
<proteinExistence type="predicted"/>
<evidence type="ECO:0000313" key="4">
    <source>
        <dbReference type="EMBL" id="WAM31139.1"/>
    </source>
</evidence>
<dbReference type="Proteomes" id="UP001164745">
    <property type="component" value="Chromosome"/>
</dbReference>
<accession>A0ABY7BEW0</accession>
<dbReference type="SUPFAM" id="SSF102114">
    <property type="entry name" value="Radical SAM enzymes"/>
    <property type="match status" value="1"/>
</dbReference>
<organism evidence="4 5">
    <name type="scientific">Caldicellulosiruptor naganoensis</name>
    <dbReference type="NCBI Taxonomy" id="29324"/>
    <lineage>
        <taxon>Bacteria</taxon>
        <taxon>Bacillati</taxon>
        <taxon>Bacillota</taxon>
        <taxon>Bacillota incertae sedis</taxon>
        <taxon>Caldicellulosiruptorales</taxon>
        <taxon>Caldicellulosiruptoraceae</taxon>
        <taxon>Caldicellulosiruptor</taxon>
    </lineage>
</organism>
<dbReference type="Pfam" id="PF17820">
    <property type="entry name" value="PDZ_6"/>
    <property type="match status" value="1"/>
</dbReference>
<dbReference type="Gene3D" id="2.30.42.10">
    <property type="match status" value="1"/>
</dbReference>
<keyword evidence="5" id="KW-1185">Reference proteome</keyword>
<evidence type="ECO:0000313" key="5">
    <source>
        <dbReference type="Proteomes" id="UP001164745"/>
    </source>
</evidence>
<dbReference type="InterPro" id="IPR058240">
    <property type="entry name" value="rSAM_sf"/>
</dbReference>
<dbReference type="InterPro" id="IPR045375">
    <property type="entry name" value="Put_radical_SAM-like_N"/>
</dbReference>
<dbReference type="Gene3D" id="3.20.20.70">
    <property type="entry name" value="Aldolase class I"/>
    <property type="match status" value="1"/>
</dbReference>
<reference evidence="4" key="1">
    <citation type="submission" date="2022-12" db="EMBL/GenBank/DDBJ databases">
        <authorList>
            <person name="Bing R.G."/>
            <person name="Willard D.J."/>
            <person name="Manesh M.J.H."/>
            <person name="Laemthong T."/>
            <person name="Crosby J.R."/>
            <person name="Kelly R.M."/>
        </authorList>
    </citation>
    <scope>NUCLEOTIDE SEQUENCE</scope>
    <source>
        <strain evidence="4">DSM 8991</strain>
    </source>
</reference>
<dbReference type="Pfam" id="PF19238">
    <property type="entry name" value="Radical_SAM_2"/>
    <property type="match status" value="1"/>
</dbReference>
<protein>
    <submittedName>
        <fullName evidence="4">DUF512 domain-containing protein</fullName>
    </submittedName>
</protein>
<feature type="domain" description="PDZ" evidence="2">
    <location>
        <begin position="4"/>
        <end position="43"/>
    </location>
</feature>
<dbReference type="InterPro" id="IPR036034">
    <property type="entry name" value="PDZ_sf"/>
</dbReference>
<dbReference type="InterPro" id="IPR007549">
    <property type="entry name" value="DUF512"/>
</dbReference>
<name>A0ABY7BEW0_9FIRM</name>
<evidence type="ECO:0000259" key="3">
    <source>
        <dbReference type="Pfam" id="PF19238"/>
    </source>
</evidence>
<evidence type="ECO:0000259" key="2">
    <source>
        <dbReference type="Pfam" id="PF17820"/>
    </source>
</evidence>
<dbReference type="InterPro" id="IPR041489">
    <property type="entry name" value="PDZ_6"/>
</dbReference>
<sequence length="433" mass="50297">MLKISNIQQKSLAEKCGFKPGDIVLKINNWEINDIIDYLYYSKEEKLIIEYLRDGKLYKIGLINKKLKPLGMEFEYKQIKRCVNKCIFCFIDQLPKGMRKTLYIKDDDTALSILSGNYITLTNLTEKDFERIVKFHLSPLKISVHTTNPTLRKFILKNPKAALILDQLEYLAKNHIEFDVQIVLMKGINDGFELDRTISDLSKFYPNIRSIAVVPVGLTKYREGLFPLEPFSKDDAKKVLNQISGWQKKFEKEYGTKLVFAADEFYIKAQEDIPDYEFYEDFRQIENGVGLLALFRRQFLGALKRLKPDYHLKKHVTLITGISAYDFLKGLIKVFNRKFPNVKVDIVKIVNNFFGHTITVAGLLTGKDIIDQLQNVNIGEYILIPSCALNHENKFLDDIHIDELKKRFKCPVYPVENHGRKLLYYLLKGGEKD</sequence>
<evidence type="ECO:0000259" key="1">
    <source>
        <dbReference type="Pfam" id="PF04459"/>
    </source>
</evidence>
<dbReference type="EMBL" id="CP113864">
    <property type="protein sequence ID" value="WAM31139.1"/>
    <property type="molecule type" value="Genomic_DNA"/>
</dbReference>